<dbReference type="EMBL" id="GBXM01011010">
    <property type="protein sequence ID" value="JAH97567.1"/>
    <property type="molecule type" value="Transcribed_RNA"/>
</dbReference>
<sequence>MNCSFVRSNKPCVKDGEAPFEHNLFWFSTGILLKLIQSQSLNKHFDGTLRHLKMFSISFDTIESKLGFQRIAMECDWQNYSLFL</sequence>
<evidence type="ECO:0000313" key="1">
    <source>
        <dbReference type="EMBL" id="JAH97567.1"/>
    </source>
</evidence>
<name>A0A0E9X4A7_ANGAN</name>
<accession>A0A0E9X4A7</accession>
<organism evidence="1">
    <name type="scientific">Anguilla anguilla</name>
    <name type="common">European freshwater eel</name>
    <name type="synonym">Muraena anguilla</name>
    <dbReference type="NCBI Taxonomy" id="7936"/>
    <lineage>
        <taxon>Eukaryota</taxon>
        <taxon>Metazoa</taxon>
        <taxon>Chordata</taxon>
        <taxon>Craniata</taxon>
        <taxon>Vertebrata</taxon>
        <taxon>Euteleostomi</taxon>
        <taxon>Actinopterygii</taxon>
        <taxon>Neopterygii</taxon>
        <taxon>Teleostei</taxon>
        <taxon>Anguilliformes</taxon>
        <taxon>Anguillidae</taxon>
        <taxon>Anguilla</taxon>
    </lineage>
</organism>
<reference evidence="1" key="2">
    <citation type="journal article" date="2015" name="Fish Shellfish Immunol.">
        <title>Early steps in the European eel (Anguilla anguilla)-Vibrio vulnificus interaction in the gills: Role of the RtxA13 toxin.</title>
        <authorList>
            <person name="Callol A."/>
            <person name="Pajuelo D."/>
            <person name="Ebbesson L."/>
            <person name="Teles M."/>
            <person name="MacKenzie S."/>
            <person name="Amaro C."/>
        </authorList>
    </citation>
    <scope>NUCLEOTIDE SEQUENCE</scope>
</reference>
<dbReference type="AlphaFoldDB" id="A0A0E9X4A7"/>
<protein>
    <submittedName>
        <fullName evidence="1">Uncharacterized protein</fullName>
    </submittedName>
</protein>
<reference evidence="1" key="1">
    <citation type="submission" date="2014-11" db="EMBL/GenBank/DDBJ databases">
        <authorList>
            <person name="Amaro Gonzalez C."/>
        </authorList>
    </citation>
    <scope>NUCLEOTIDE SEQUENCE</scope>
</reference>
<proteinExistence type="predicted"/>